<organism evidence="8 9">
    <name type="scientific">Methylobacter tundripaludum</name>
    <dbReference type="NCBI Taxonomy" id="173365"/>
    <lineage>
        <taxon>Bacteria</taxon>
        <taxon>Pseudomonadati</taxon>
        <taxon>Pseudomonadota</taxon>
        <taxon>Gammaproteobacteria</taxon>
        <taxon>Methylococcales</taxon>
        <taxon>Methylococcaceae</taxon>
        <taxon>Methylobacter</taxon>
    </lineage>
</organism>
<dbReference type="AlphaFoldDB" id="A0A2S6H9N6"/>
<comment type="subcellular location">
    <subcellularLocation>
        <location evidence="1">Membrane</location>
        <topology evidence="1">Multi-pass membrane protein</topology>
    </subcellularLocation>
</comment>
<feature type="transmembrane region" description="Helical" evidence="6">
    <location>
        <begin position="39"/>
        <end position="61"/>
    </location>
</feature>
<sequence>MHKFKIEAAKFTLVGAANFALTFILFTLMLKVLGVNYVLSLGATWVVGMLFSYVLNFAWVFKPEQKIQFRTRFVRFFLASVLSIALNILALSYIVERTDFDPFYVQMALMPFVVIFNFSTAKLWSLRPMNAQ</sequence>
<feature type="transmembrane region" description="Helical" evidence="6">
    <location>
        <begin position="73"/>
        <end position="95"/>
    </location>
</feature>
<dbReference type="InterPro" id="IPR051401">
    <property type="entry name" value="GtrA_CellWall_Glycosyl"/>
</dbReference>
<name>A0A2S6H9N6_9GAMM</name>
<evidence type="ECO:0000256" key="6">
    <source>
        <dbReference type="SAM" id="Phobius"/>
    </source>
</evidence>
<evidence type="ECO:0000313" key="9">
    <source>
        <dbReference type="Proteomes" id="UP000240010"/>
    </source>
</evidence>
<evidence type="ECO:0000313" key="8">
    <source>
        <dbReference type="EMBL" id="PPK74175.1"/>
    </source>
</evidence>
<dbReference type="PANTHER" id="PTHR38459">
    <property type="entry name" value="PROPHAGE BACTOPRENOL-LINKED GLUCOSE TRANSLOCASE HOMOLOG"/>
    <property type="match status" value="1"/>
</dbReference>
<gene>
    <name evidence="8" type="ORF">B0F87_111106</name>
</gene>
<comment type="similarity">
    <text evidence="2">Belongs to the GtrA family.</text>
</comment>
<keyword evidence="3 6" id="KW-0812">Transmembrane</keyword>
<dbReference type="GO" id="GO:0000271">
    <property type="term" value="P:polysaccharide biosynthetic process"/>
    <property type="evidence" value="ECO:0007669"/>
    <property type="project" value="InterPro"/>
</dbReference>
<reference evidence="8 9" key="1">
    <citation type="submission" date="2018-02" db="EMBL/GenBank/DDBJ databases">
        <title>Subsurface microbial communities from deep shales in Ohio and West Virginia, USA.</title>
        <authorList>
            <person name="Wrighton K."/>
        </authorList>
    </citation>
    <scope>NUCLEOTIDE SEQUENCE [LARGE SCALE GENOMIC DNA]</scope>
    <source>
        <strain evidence="8 9">OWC-DMM</strain>
    </source>
</reference>
<dbReference type="GO" id="GO:0005886">
    <property type="term" value="C:plasma membrane"/>
    <property type="evidence" value="ECO:0007669"/>
    <property type="project" value="TreeGrafter"/>
</dbReference>
<comment type="caution">
    <text evidence="8">The sequence shown here is derived from an EMBL/GenBank/DDBJ whole genome shotgun (WGS) entry which is preliminary data.</text>
</comment>
<dbReference type="PANTHER" id="PTHR38459:SF1">
    <property type="entry name" value="PROPHAGE BACTOPRENOL-LINKED GLUCOSE TRANSLOCASE HOMOLOG"/>
    <property type="match status" value="1"/>
</dbReference>
<accession>A0A2S6H9N6</accession>
<dbReference type="RefSeq" id="WP_104430048.1">
    <property type="nucleotide sequence ID" value="NZ_PTIZ01000011.1"/>
</dbReference>
<protein>
    <submittedName>
        <fullName evidence="8">GtrA-like protein</fullName>
    </submittedName>
</protein>
<dbReference type="Pfam" id="PF04138">
    <property type="entry name" value="GtrA_DPMS_TM"/>
    <property type="match status" value="1"/>
</dbReference>
<keyword evidence="4 6" id="KW-1133">Transmembrane helix</keyword>
<evidence type="ECO:0000256" key="5">
    <source>
        <dbReference type="ARBA" id="ARBA00023136"/>
    </source>
</evidence>
<evidence type="ECO:0000256" key="4">
    <source>
        <dbReference type="ARBA" id="ARBA00022989"/>
    </source>
</evidence>
<evidence type="ECO:0000259" key="7">
    <source>
        <dbReference type="Pfam" id="PF04138"/>
    </source>
</evidence>
<evidence type="ECO:0000256" key="2">
    <source>
        <dbReference type="ARBA" id="ARBA00009399"/>
    </source>
</evidence>
<feature type="transmembrane region" description="Helical" evidence="6">
    <location>
        <begin position="12"/>
        <end position="33"/>
    </location>
</feature>
<dbReference type="Proteomes" id="UP000240010">
    <property type="component" value="Unassembled WGS sequence"/>
</dbReference>
<feature type="transmembrane region" description="Helical" evidence="6">
    <location>
        <begin position="107"/>
        <end position="126"/>
    </location>
</feature>
<keyword evidence="5 6" id="KW-0472">Membrane</keyword>
<proteinExistence type="inferred from homology"/>
<evidence type="ECO:0000256" key="3">
    <source>
        <dbReference type="ARBA" id="ARBA00022692"/>
    </source>
</evidence>
<evidence type="ECO:0000256" key="1">
    <source>
        <dbReference type="ARBA" id="ARBA00004141"/>
    </source>
</evidence>
<feature type="domain" description="GtrA/DPMS transmembrane" evidence="7">
    <location>
        <begin position="10"/>
        <end position="124"/>
    </location>
</feature>
<dbReference type="EMBL" id="PTIZ01000011">
    <property type="protein sequence ID" value="PPK74175.1"/>
    <property type="molecule type" value="Genomic_DNA"/>
</dbReference>
<dbReference type="InterPro" id="IPR007267">
    <property type="entry name" value="GtrA_DPMS_TM"/>
</dbReference>